<feature type="transmembrane region" description="Helical" evidence="1">
    <location>
        <begin position="21"/>
        <end position="38"/>
    </location>
</feature>
<dbReference type="Proteomes" id="UP000567922">
    <property type="component" value="Unassembled WGS sequence"/>
</dbReference>
<comment type="caution">
    <text evidence="2">The sequence shown here is derived from an EMBL/GenBank/DDBJ whole genome shotgun (WGS) entry which is preliminary data.</text>
</comment>
<keyword evidence="3" id="KW-1185">Reference proteome</keyword>
<accession>A0A839RUW2</accession>
<evidence type="ECO:0000313" key="2">
    <source>
        <dbReference type="EMBL" id="MBB3039673.1"/>
    </source>
</evidence>
<organism evidence="2 3">
    <name type="scientific">Hoyosella altamirensis</name>
    <dbReference type="NCBI Taxonomy" id="616997"/>
    <lineage>
        <taxon>Bacteria</taxon>
        <taxon>Bacillati</taxon>
        <taxon>Actinomycetota</taxon>
        <taxon>Actinomycetes</taxon>
        <taxon>Mycobacteriales</taxon>
        <taxon>Hoyosellaceae</taxon>
        <taxon>Hoyosella</taxon>
    </lineage>
</organism>
<keyword evidence="1" id="KW-1133">Transmembrane helix</keyword>
<dbReference type="OrthoDB" id="9895427at2"/>
<name>A0A839RUW2_9ACTN</name>
<feature type="transmembrane region" description="Helical" evidence="1">
    <location>
        <begin position="50"/>
        <end position="70"/>
    </location>
</feature>
<dbReference type="RefSeq" id="WP_064438326.1">
    <property type="nucleotide sequence ID" value="NZ_BDDI01000001.1"/>
</dbReference>
<evidence type="ECO:0000313" key="3">
    <source>
        <dbReference type="Proteomes" id="UP000567922"/>
    </source>
</evidence>
<proteinExistence type="predicted"/>
<evidence type="ECO:0000256" key="1">
    <source>
        <dbReference type="SAM" id="Phobius"/>
    </source>
</evidence>
<gene>
    <name evidence="2" type="ORF">FHU29_004161</name>
</gene>
<reference evidence="2 3" key="1">
    <citation type="submission" date="2020-08" db="EMBL/GenBank/DDBJ databases">
        <title>Sequencing the genomes of 1000 actinobacteria strains.</title>
        <authorList>
            <person name="Klenk H.-P."/>
        </authorList>
    </citation>
    <scope>NUCLEOTIDE SEQUENCE [LARGE SCALE GENOMIC DNA]</scope>
    <source>
        <strain evidence="2 3">DSM 45258</strain>
    </source>
</reference>
<keyword evidence="1" id="KW-0812">Transmembrane</keyword>
<dbReference type="EMBL" id="JACHWS010000004">
    <property type="protein sequence ID" value="MBB3039673.1"/>
    <property type="molecule type" value="Genomic_DNA"/>
</dbReference>
<dbReference type="AlphaFoldDB" id="A0A839RUW2"/>
<keyword evidence="1" id="KW-0472">Membrane</keyword>
<protein>
    <submittedName>
        <fullName evidence="2">Uncharacterized protein</fullName>
    </submittedName>
</protein>
<sequence>MAKNRNSDSHSNGTVSRFSPLLLLTAAGSLMVSAWALADPSGDAGALRSLPWILIALALVIGLVLVLAPVNRRNN</sequence>